<dbReference type="GO" id="GO:0019285">
    <property type="term" value="P:glycine betaine biosynthetic process from choline"/>
    <property type="evidence" value="ECO:0007669"/>
    <property type="project" value="UniProtKB-UniRule"/>
</dbReference>
<comment type="catalytic activity">
    <reaction evidence="6 9">
        <text>choline + A = betaine aldehyde + AH2</text>
        <dbReference type="Rhea" id="RHEA:17433"/>
        <dbReference type="ChEBI" id="CHEBI:13193"/>
        <dbReference type="ChEBI" id="CHEBI:15354"/>
        <dbReference type="ChEBI" id="CHEBI:15710"/>
        <dbReference type="ChEBI" id="CHEBI:17499"/>
        <dbReference type="EC" id="1.1.99.1"/>
    </reaction>
</comment>
<feature type="domain" description="Glucose-methanol-choline oxidoreductase N-terminal" evidence="11">
    <location>
        <begin position="82"/>
        <end position="105"/>
    </location>
</feature>
<feature type="active site" description="Proton acceptor" evidence="6">
    <location>
        <position position="468"/>
    </location>
</feature>
<evidence type="ECO:0000256" key="3">
    <source>
        <dbReference type="ARBA" id="ARBA00022630"/>
    </source>
</evidence>
<keyword evidence="14" id="KW-1185">Reference proteome</keyword>
<evidence type="ECO:0000313" key="13">
    <source>
        <dbReference type="EMBL" id="PZF78872.1"/>
    </source>
</evidence>
<dbReference type="UniPathway" id="UPA00529">
    <property type="reaction ID" value="UER00385"/>
</dbReference>
<dbReference type="RefSeq" id="WP_111196200.1">
    <property type="nucleotide sequence ID" value="NZ_QKVK01000001.1"/>
</dbReference>
<dbReference type="Gene3D" id="3.50.50.60">
    <property type="entry name" value="FAD/NAD(P)-binding domain"/>
    <property type="match status" value="1"/>
</dbReference>
<feature type="domain" description="Glucose-methanol-choline oxidoreductase N-terminal" evidence="12">
    <location>
        <begin position="254"/>
        <end position="268"/>
    </location>
</feature>
<dbReference type="HAMAP" id="MF_00750">
    <property type="entry name" value="Choline_dehydrogen"/>
    <property type="match status" value="1"/>
</dbReference>
<keyword evidence="6" id="KW-0520">NAD</keyword>
<dbReference type="NCBIfam" id="TIGR01810">
    <property type="entry name" value="betA"/>
    <property type="match status" value="1"/>
</dbReference>
<dbReference type="SUPFAM" id="SSF51905">
    <property type="entry name" value="FAD/NAD(P)-binding domain"/>
    <property type="match status" value="1"/>
</dbReference>
<comment type="similarity">
    <text evidence="2 6 8">Belongs to the GMC oxidoreductase family.</text>
</comment>
<comment type="pathway">
    <text evidence="6 9">Amine and polyamine biosynthesis; betaine biosynthesis via choline pathway; betaine aldehyde from choline (cytochrome c reductase route): step 1/1.</text>
</comment>
<dbReference type="InterPro" id="IPR012132">
    <property type="entry name" value="GMC_OxRdtase"/>
</dbReference>
<keyword evidence="4 6" id="KW-0274">FAD</keyword>
<dbReference type="PANTHER" id="PTHR11552:SF147">
    <property type="entry name" value="CHOLINE DEHYDROGENASE, MITOCHONDRIAL"/>
    <property type="match status" value="1"/>
</dbReference>
<evidence type="ECO:0000259" key="12">
    <source>
        <dbReference type="PROSITE" id="PS00624"/>
    </source>
</evidence>
<keyword evidence="5 6" id="KW-0560">Oxidoreductase</keyword>
<feature type="binding site" evidence="7">
    <location>
        <position position="84"/>
    </location>
    <ligand>
        <name>FAD</name>
        <dbReference type="ChEBI" id="CHEBI:57692"/>
    </ligand>
</feature>
<evidence type="ECO:0000256" key="8">
    <source>
        <dbReference type="RuleBase" id="RU003968"/>
    </source>
</evidence>
<dbReference type="PROSITE" id="PS00623">
    <property type="entry name" value="GMC_OXRED_1"/>
    <property type="match status" value="1"/>
</dbReference>
<dbReference type="Gene3D" id="3.30.560.10">
    <property type="entry name" value="Glucose Oxidase, domain 3"/>
    <property type="match status" value="1"/>
</dbReference>
<evidence type="ECO:0000256" key="5">
    <source>
        <dbReference type="ARBA" id="ARBA00023002"/>
    </source>
</evidence>
<keyword evidence="3 6" id="KW-0285">Flavoprotein</keyword>
<dbReference type="InterPro" id="IPR007867">
    <property type="entry name" value="GMC_OxRtase_C"/>
</dbReference>
<protein>
    <recommendedName>
        <fullName evidence="6">Oxygen-dependent choline dehydrogenase</fullName>
        <shortName evidence="6">CDH</shortName>
        <shortName evidence="6">CHD</shortName>
        <ecNumber evidence="6">1.1.99.1</ecNumber>
    </recommendedName>
    <alternativeName>
        <fullName evidence="6">Betaine aldehyde dehydrogenase</fullName>
        <shortName evidence="6">BADH</shortName>
        <ecNumber evidence="6">1.2.1.8</ecNumber>
    </alternativeName>
</protein>
<evidence type="ECO:0000256" key="4">
    <source>
        <dbReference type="ARBA" id="ARBA00022827"/>
    </source>
</evidence>
<dbReference type="InterPro" id="IPR036188">
    <property type="entry name" value="FAD/NAD-bd_sf"/>
</dbReference>
<dbReference type="EC" id="1.1.99.1" evidence="6"/>
<feature type="binding site" evidence="6">
    <location>
        <begin position="6"/>
        <end position="35"/>
    </location>
    <ligand>
        <name>FAD</name>
        <dbReference type="ChEBI" id="CHEBI:57692"/>
    </ligand>
</feature>
<dbReference type="EMBL" id="QKVK01000001">
    <property type="protein sequence ID" value="PZF78872.1"/>
    <property type="molecule type" value="Genomic_DNA"/>
</dbReference>
<evidence type="ECO:0000256" key="1">
    <source>
        <dbReference type="ARBA" id="ARBA00001974"/>
    </source>
</evidence>
<comment type="cofactor">
    <cofactor evidence="1 6 7">
        <name>FAD</name>
        <dbReference type="ChEBI" id="CHEBI:57692"/>
    </cofactor>
</comment>
<dbReference type="InterPro" id="IPR011533">
    <property type="entry name" value="BetA"/>
</dbReference>
<reference evidence="14" key="1">
    <citation type="submission" date="2018-06" db="EMBL/GenBank/DDBJ databases">
        <title>Aestuariibacter litoralis strain KCTC 52945T.</title>
        <authorList>
            <person name="Li X."/>
            <person name="Salam N."/>
            <person name="Li J.-L."/>
            <person name="Chen Y.-M."/>
            <person name="Yang Z.-W."/>
            <person name="Zhang L.-Y."/>
            <person name="Han M.-X."/>
            <person name="Xiao M."/>
            <person name="Li W.-J."/>
        </authorList>
    </citation>
    <scope>NUCLEOTIDE SEQUENCE [LARGE SCALE GENOMIC DNA]</scope>
    <source>
        <strain evidence="14">KCTC 52945</strain>
    </source>
</reference>
<organism evidence="13 14">
    <name type="scientific">Aestuariivirga litoralis</name>
    <dbReference type="NCBI Taxonomy" id="2650924"/>
    <lineage>
        <taxon>Bacteria</taxon>
        <taxon>Pseudomonadati</taxon>
        <taxon>Pseudomonadota</taxon>
        <taxon>Alphaproteobacteria</taxon>
        <taxon>Hyphomicrobiales</taxon>
        <taxon>Aestuariivirgaceae</taxon>
        <taxon>Aestuariivirga</taxon>
    </lineage>
</organism>
<comment type="function">
    <text evidence="6">Involved in the biosynthesis of the osmoprotectant glycine betaine. Catalyzes the oxidation of choline to betaine aldehyde and betaine aldehyde to glycine betaine at the same rate.</text>
</comment>
<dbReference type="Proteomes" id="UP000248795">
    <property type="component" value="Unassembled WGS sequence"/>
</dbReference>
<evidence type="ECO:0000256" key="9">
    <source>
        <dbReference type="RuleBase" id="RU003969"/>
    </source>
</evidence>
<dbReference type="GO" id="GO:0050660">
    <property type="term" value="F:flavin adenine dinucleotide binding"/>
    <property type="evidence" value="ECO:0007669"/>
    <property type="project" value="InterPro"/>
</dbReference>
<feature type="binding site" evidence="7">
    <location>
        <begin position="92"/>
        <end position="95"/>
    </location>
    <ligand>
        <name>FAD</name>
        <dbReference type="ChEBI" id="CHEBI:57692"/>
    </ligand>
</feature>
<evidence type="ECO:0000313" key="14">
    <source>
        <dbReference type="Proteomes" id="UP000248795"/>
    </source>
</evidence>
<dbReference type="Pfam" id="PF05199">
    <property type="entry name" value="GMC_oxred_C"/>
    <property type="match status" value="1"/>
</dbReference>
<evidence type="ECO:0000256" key="10">
    <source>
        <dbReference type="SAM" id="MobiDB-lite"/>
    </source>
</evidence>
<evidence type="ECO:0000259" key="11">
    <source>
        <dbReference type="PROSITE" id="PS00623"/>
    </source>
</evidence>
<evidence type="ECO:0000256" key="7">
    <source>
        <dbReference type="PIRSR" id="PIRSR000137-2"/>
    </source>
</evidence>
<dbReference type="NCBIfam" id="NF002550">
    <property type="entry name" value="PRK02106.1"/>
    <property type="match status" value="1"/>
</dbReference>
<dbReference type="EC" id="1.2.1.8" evidence="6"/>
<dbReference type="Pfam" id="PF00732">
    <property type="entry name" value="GMC_oxred_N"/>
    <property type="match status" value="1"/>
</dbReference>
<gene>
    <name evidence="6 13" type="primary">betA</name>
    <name evidence="13" type="ORF">DK847_03520</name>
</gene>
<dbReference type="GO" id="GO:0008812">
    <property type="term" value="F:choline dehydrogenase activity"/>
    <property type="evidence" value="ECO:0007669"/>
    <property type="project" value="UniProtKB-UniRule"/>
</dbReference>
<dbReference type="SUPFAM" id="SSF54373">
    <property type="entry name" value="FAD-linked reductases, C-terminal domain"/>
    <property type="match status" value="1"/>
</dbReference>
<comment type="caution">
    <text evidence="13">The sequence shown here is derived from an EMBL/GenBank/DDBJ whole genome shotgun (WGS) entry which is preliminary data.</text>
</comment>
<accession>A0A2W2AYL9</accession>
<proteinExistence type="inferred from homology"/>
<sequence length="552" mass="61124">MSETFDFVIVGAGSAGCAMAYRLAEDGKNSVCVLEFGGSDRGPFIQMPSALSYPMNMKLYNWGFESDPEPGLGGRRLATPRGKVVGGSSSINGMVYVRGHAKDFDTWEEMGAKGWGFRHVLPYFKRQESCPDGEDGWRGTKGPLHIKRGPRDNPLYQAFVEAGRQAGYPVTDDYNGRQQEGFGPMEMTVHKGIRWSAANAYLKPALKRGNVKLITRAFAHRVILEGKRAVGVEYDVGGQVREVRARREVIVAASTINSPKLLQMSGIGAPEVLKKAGIAVAHALPGVGENLQDHLEIYFQIKSKEPVTLYSKLNWFSKGLIGAEWLFFKTGLGSTNHFETCGFIRSAAGIEYPDIQYHFLPAAMRYDGQAAFPGHGFQVHVGPMRAKSRGFVRVRSGQVREAPQILFNYLTHPDDLPEWRRAVRLTRELFQQPAMQRFAAEEIQPGRKVNADAEIDAFIREHCESAYHPCGTCKMGDAKDPTAVVDPECRVIGIENLRVADSSIMPQVTNGNLNGPTIMIGEKASDHILGRQPMAPSNQEPWINPDWKISQR</sequence>
<dbReference type="PIRSF" id="PIRSF000137">
    <property type="entry name" value="Alcohol_oxidase"/>
    <property type="match status" value="1"/>
</dbReference>
<dbReference type="PANTHER" id="PTHR11552">
    <property type="entry name" value="GLUCOSE-METHANOL-CHOLINE GMC OXIDOREDUCTASE"/>
    <property type="match status" value="1"/>
</dbReference>
<dbReference type="PROSITE" id="PS00624">
    <property type="entry name" value="GMC_OXRED_2"/>
    <property type="match status" value="1"/>
</dbReference>
<dbReference type="GO" id="GO:0008802">
    <property type="term" value="F:betaine-aldehyde dehydrogenase (NAD+) activity"/>
    <property type="evidence" value="ECO:0007669"/>
    <property type="project" value="UniProtKB-EC"/>
</dbReference>
<feature type="region of interest" description="Disordered" evidence="10">
    <location>
        <begin position="533"/>
        <end position="552"/>
    </location>
</feature>
<name>A0A2W2AYL9_9HYPH</name>
<evidence type="ECO:0000256" key="6">
    <source>
        <dbReference type="HAMAP-Rule" id="MF_00750"/>
    </source>
</evidence>
<dbReference type="InterPro" id="IPR000172">
    <property type="entry name" value="GMC_OxRdtase_N"/>
</dbReference>
<evidence type="ECO:0000256" key="2">
    <source>
        <dbReference type="ARBA" id="ARBA00010790"/>
    </source>
</evidence>
<dbReference type="AlphaFoldDB" id="A0A2W2AYL9"/>
<comment type="catalytic activity">
    <reaction evidence="6">
        <text>betaine aldehyde + NAD(+) + H2O = glycine betaine + NADH + 2 H(+)</text>
        <dbReference type="Rhea" id="RHEA:15305"/>
        <dbReference type="ChEBI" id="CHEBI:15377"/>
        <dbReference type="ChEBI" id="CHEBI:15378"/>
        <dbReference type="ChEBI" id="CHEBI:15710"/>
        <dbReference type="ChEBI" id="CHEBI:17750"/>
        <dbReference type="ChEBI" id="CHEBI:57540"/>
        <dbReference type="ChEBI" id="CHEBI:57945"/>
        <dbReference type="EC" id="1.2.1.8"/>
    </reaction>
</comment>